<gene>
    <name evidence="8" type="ORF">GCM10011374_21730</name>
</gene>
<dbReference type="EMBL" id="BMEQ01000010">
    <property type="protein sequence ID" value="GGG58548.1"/>
    <property type="molecule type" value="Genomic_DNA"/>
</dbReference>
<feature type="region of interest" description="Disordered" evidence="5">
    <location>
        <begin position="212"/>
        <end position="239"/>
    </location>
</feature>
<evidence type="ECO:0000256" key="5">
    <source>
        <dbReference type="SAM" id="MobiDB-lite"/>
    </source>
</evidence>
<evidence type="ECO:0000313" key="9">
    <source>
        <dbReference type="Proteomes" id="UP000638848"/>
    </source>
</evidence>
<organism evidence="8 9">
    <name type="scientific">Kocuria dechangensis</name>
    <dbReference type="NCBI Taxonomy" id="1176249"/>
    <lineage>
        <taxon>Bacteria</taxon>
        <taxon>Bacillati</taxon>
        <taxon>Actinomycetota</taxon>
        <taxon>Actinomycetes</taxon>
        <taxon>Micrococcales</taxon>
        <taxon>Micrococcaceae</taxon>
        <taxon>Kocuria</taxon>
    </lineage>
</organism>
<evidence type="ECO:0000256" key="6">
    <source>
        <dbReference type="SAM" id="Phobius"/>
    </source>
</evidence>
<keyword evidence="2 6" id="KW-0812">Transmembrane</keyword>
<dbReference type="GO" id="GO:0005886">
    <property type="term" value="C:plasma membrane"/>
    <property type="evidence" value="ECO:0007669"/>
    <property type="project" value="UniProtKB-SubCell"/>
</dbReference>
<dbReference type="SUPFAM" id="SSF103473">
    <property type="entry name" value="MFS general substrate transporter"/>
    <property type="match status" value="1"/>
</dbReference>
<keyword evidence="9" id="KW-1185">Reference proteome</keyword>
<feature type="transmembrane region" description="Helical" evidence="6">
    <location>
        <begin position="52"/>
        <end position="72"/>
    </location>
</feature>
<feature type="domain" description="Major facilitator superfamily (MFS) profile" evidence="7">
    <location>
        <begin position="18"/>
        <end position="429"/>
    </location>
</feature>
<feature type="transmembrane region" description="Helical" evidence="6">
    <location>
        <begin position="20"/>
        <end position="40"/>
    </location>
</feature>
<accession>A0A917GVM6</accession>
<feature type="compositionally biased region" description="Basic and acidic residues" evidence="5">
    <location>
        <begin position="227"/>
        <end position="239"/>
    </location>
</feature>
<feature type="transmembrane region" description="Helical" evidence="6">
    <location>
        <begin position="84"/>
        <end position="105"/>
    </location>
</feature>
<keyword evidence="4 6" id="KW-0472">Membrane</keyword>
<protein>
    <submittedName>
        <fullName evidence="8">MFS transporter</fullName>
    </submittedName>
</protein>
<dbReference type="PANTHER" id="PTHR23514:SF13">
    <property type="entry name" value="INNER MEMBRANE PROTEIN YBJJ"/>
    <property type="match status" value="1"/>
</dbReference>
<feature type="transmembrane region" description="Helical" evidence="6">
    <location>
        <begin position="111"/>
        <end position="128"/>
    </location>
</feature>
<evidence type="ECO:0000256" key="4">
    <source>
        <dbReference type="ARBA" id="ARBA00023136"/>
    </source>
</evidence>
<dbReference type="RefSeq" id="WP_229741767.1">
    <property type="nucleotide sequence ID" value="NZ_BMEQ01000010.1"/>
</dbReference>
<feature type="transmembrane region" description="Helical" evidence="6">
    <location>
        <begin position="245"/>
        <end position="265"/>
    </location>
</feature>
<reference evidence="8" key="2">
    <citation type="submission" date="2020-09" db="EMBL/GenBank/DDBJ databases">
        <authorList>
            <person name="Sun Q."/>
            <person name="Zhou Y."/>
        </authorList>
    </citation>
    <scope>NUCLEOTIDE SEQUENCE</scope>
    <source>
        <strain evidence="8">CGMCC 1.12187</strain>
    </source>
</reference>
<keyword evidence="3 6" id="KW-1133">Transmembrane helix</keyword>
<dbReference type="Pfam" id="PF07690">
    <property type="entry name" value="MFS_1"/>
    <property type="match status" value="1"/>
</dbReference>
<evidence type="ECO:0000256" key="2">
    <source>
        <dbReference type="ARBA" id="ARBA00022692"/>
    </source>
</evidence>
<dbReference type="CDD" id="cd17393">
    <property type="entry name" value="MFS_MosC_like"/>
    <property type="match status" value="1"/>
</dbReference>
<evidence type="ECO:0000256" key="3">
    <source>
        <dbReference type="ARBA" id="ARBA00022989"/>
    </source>
</evidence>
<dbReference type="Proteomes" id="UP000638848">
    <property type="component" value="Unassembled WGS sequence"/>
</dbReference>
<name>A0A917GVM6_9MICC</name>
<dbReference type="AlphaFoldDB" id="A0A917GVM6"/>
<comment type="caution">
    <text evidence="8">The sequence shown here is derived from an EMBL/GenBank/DDBJ whole genome shotgun (WGS) entry which is preliminary data.</text>
</comment>
<evidence type="ECO:0000259" key="7">
    <source>
        <dbReference type="PROSITE" id="PS50850"/>
    </source>
</evidence>
<dbReference type="PANTHER" id="PTHR23514">
    <property type="entry name" value="BYPASS OF STOP CODON PROTEIN 6"/>
    <property type="match status" value="1"/>
</dbReference>
<feature type="transmembrane region" description="Helical" evidence="6">
    <location>
        <begin position="317"/>
        <end position="336"/>
    </location>
</feature>
<feature type="transmembrane region" description="Helical" evidence="6">
    <location>
        <begin position="342"/>
        <end position="364"/>
    </location>
</feature>
<dbReference type="Gene3D" id="1.20.1250.20">
    <property type="entry name" value="MFS general substrate transporter like domains"/>
    <property type="match status" value="2"/>
</dbReference>
<sequence>MALSTAGTALAPARVRRARVAVSAFFLTNGAVYANLLPRLPEVKEAFGLSNTLYGLAVVAFPLGAILVGALPAKVIRRFGSARVAGLGTVLLSAGLALAGIGAGWGAGTGVGVGLFLAGMFLGGMLDAHVDTAQNAQGMEVQRARGRSIINSLHALWSLGAVAGGLMGAAALALGVPLAWHLLGSGVVWSAVALLALRSALTREEGAALRTVDGAAGTTTPDAAPGDSRRAPEPVRDGTGRGGTWRVVVVGVLPVAAIAMAGVMVEDVGANWSAVYLASVLGTPLAAAGMGLVAMMAAQFVGRMLGDPMTDRWGRAAVARAGAALSAAGMLLVVLAPGPTAAVAGFALAGFGCATLVPAAFHAADDLPGLKPGTGLALVSWMMRISFLGLSPAVGALSDAAGLRLALVVVPVFALVAALTAGVLRERRAP</sequence>
<feature type="transmembrane region" description="Helical" evidence="6">
    <location>
        <begin position="376"/>
        <end position="397"/>
    </location>
</feature>
<comment type="subcellular location">
    <subcellularLocation>
        <location evidence="1">Cell membrane</location>
        <topology evidence="1">Multi-pass membrane protein</topology>
    </subcellularLocation>
</comment>
<dbReference type="InterPro" id="IPR020846">
    <property type="entry name" value="MFS_dom"/>
</dbReference>
<reference evidence="8" key="1">
    <citation type="journal article" date="2014" name="Int. J. Syst. Evol. Microbiol.">
        <title>Complete genome sequence of Corynebacterium casei LMG S-19264T (=DSM 44701T), isolated from a smear-ripened cheese.</title>
        <authorList>
            <consortium name="US DOE Joint Genome Institute (JGI-PGF)"/>
            <person name="Walter F."/>
            <person name="Albersmeier A."/>
            <person name="Kalinowski J."/>
            <person name="Ruckert C."/>
        </authorList>
    </citation>
    <scope>NUCLEOTIDE SEQUENCE</scope>
    <source>
        <strain evidence="8">CGMCC 1.12187</strain>
    </source>
</reference>
<feature type="transmembrane region" description="Helical" evidence="6">
    <location>
        <begin position="178"/>
        <end position="197"/>
    </location>
</feature>
<feature type="transmembrane region" description="Helical" evidence="6">
    <location>
        <begin position="285"/>
        <end position="305"/>
    </location>
</feature>
<proteinExistence type="predicted"/>
<dbReference type="GO" id="GO:0022857">
    <property type="term" value="F:transmembrane transporter activity"/>
    <property type="evidence" value="ECO:0007669"/>
    <property type="project" value="InterPro"/>
</dbReference>
<feature type="compositionally biased region" description="Low complexity" evidence="5">
    <location>
        <begin position="213"/>
        <end position="226"/>
    </location>
</feature>
<evidence type="ECO:0000313" key="8">
    <source>
        <dbReference type="EMBL" id="GGG58548.1"/>
    </source>
</evidence>
<feature type="transmembrane region" description="Helical" evidence="6">
    <location>
        <begin position="403"/>
        <end position="424"/>
    </location>
</feature>
<evidence type="ECO:0000256" key="1">
    <source>
        <dbReference type="ARBA" id="ARBA00004651"/>
    </source>
</evidence>
<dbReference type="InterPro" id="IPR036259">
    <property type="entry name" value="MFS_trans_sf"/>
</dbReference>
<feature type="transmembrane region" description="Helical" evidence="6">
    <location>
        <begin position="149"/>
        <end position="172"/>
    </location>
</feature>
<dbReference type="InterPro" id="IPR011701">
    <property type="entry name" value="MFS"/>
</dbReference>
<dbReference type="InterPro" id="IPR051788">
    <property type="entry name" value="MFS_Transporter"/>
</dbReference>
<dbReference type="PROSITE" id="PS50850">
    <property type="entry name" value="MFS"/>
    <property type="match status" value="1"/>
</dbReference>